<dbReference type="EMBL" id="CP000931">
    <property type="protein sequence ID" value="ABZ75783.1"/>
    <property type="molecule type" value="Genomic_DNA"/>
</dbReference>
<dbReference type="Proteomes" id="UP000001317">
    <property type="component" value="Chromosome"/>
</dbReference>
<dbReference type="HOGENOM" id="CLU_174016_0_0_6"/>
<gene>
    <name evidence="1" type="ordered locus">Shal_1214</name>
</gene>
<reference evidence="1" key="1">
    <citation type="submission" date="2008-01" db="EMBL/GenBank/DDBJ databases">
        <title>Complete sequence of Shewanella halifaxensis HAW-EB4.</title>
        <authorList>
            <consortium name="US DOE Joint Genome Institute"/>
            <person name="Copeland A."/>
            <person name="Lucas S."/>
            <person name="Lapidus A."/>
            <person name="Glavina del Rio T."/>
            <person name="Dalin E."/>
            <person name="Tice H."/>
            <person name="Bruce D."/>
            <person name="Goodwin L."/>
            <person name="Pitluck S."/>
            <person name="Sims D."/>
            <person name="Brettin T."/>
            <person name="Detter J.C."/>
            <person name="Han C."/>
            <person name="Kuske C.R."/>
            <person name="Schmutz J."/>
            <person name="Larimer F."/>
            <person name="Land M."/>
            <person name="Hauser L."/>
            <person name="Kyrpides N."/>
            <person name="Kim E."/>
            <person name="Zhao J.-S."/>
            <person name="Richardson P."/>
        </authorList>
    </citation>
    <scope>NUCLEOTIDE SEQUENCE [LARGE SCALE GENOMIC DNA]</scope>
    <source>
        <strain evidence="1">HAW-EB4</strain>
    </source>
</reference>
<organism evidence="1 2">
    <name type="scientific">Shewanella halifaxensis (strain HAW-EB4)</name>
    <dbReference type="NCBI Taxonomy" id="458817"/>
    <lineage>
        <taxon>Bacteria</taxon>
        <taxon>Pseudomonadati</taxon>
        <taxon>Pseudomonadota</taxon>
        <taxon>Gammaproteobacteria</taxon>
        <taxon>Alteromonadales</taxon>
        <taxon>Shewanellaceae</taxon>
        <taxon>Shewanella</taxon>
    </lineage>
</organism>
<dbReference type="KEGG" id="shl:Shal_1214"/>
<protein>
    <submittedName>
        <fullName evidence="1">Uncharacterized protein</fullName>
    </submittedName>
</protein>
<dbReference type="eggNOG" id="ENOG50342SG">
    <property type="taxonomic scope" value="Bacteria"/>
</dbReference>
<dbReference type="OrthoDB" id="5819072at2"/>
<accession>B0TJZ6</accession>
<evidence type="ECO:0000313" key="2">
    <source>
        <dbReference type="Proteomes" id="UP000001317"/>
    </source>
</evidence>
<sequence length="107" mass="12339">MIHISQVAPLIDRQFKQLLPKEAVQFKTYKKDRGFLIYCIDPSRFEIVETGFSNTSSVGDMASIKKQAHKALKREFPRSNMVWVTYYKNVDSPSHIDDSNSHQGSLF</sequence>
<dbReference type="AlphaFoldDB" id="B0TJZ6"/>
<dbReference type="RefSeq" id="WP_012276325.1">
    <property type="nucleotide sequence ID" value="NC_010334.1"/>
</dbReference>
<keyword evidence="2" id="KW-1185">Reference proteome</keyword>
<evidence type="ECO:0000313" key="1">
    <source>
        <dbReference type="EMBL" id="ABZ75783.1"/>
    </source>
</evidence>
<name>B0TJZ6_SHEHH</name>
<proteinExistence type="predicted"/>